<gene>
    <name evidence="3" type="ORF">R1flu_023038</name>
</gene>
<reference evidence="3 4" key="1">
    <citation type="submission" date="2024-09" db="EMBL/GenBank/DDBJ databases">
        <title>Chromosome-scale assembly of Riccia fluitans.</title>
        <authorList>
            <person name="Paukszto L."/>
            <person name="Sawicki J."/>
            <person name="Karawczyk K."/>
            <person name="Piernik-Szablinska J."/>
            <person name="Szczecinska M."/>
            <person name="Mazdziarz M."/>
        </authorList>
    </citation>
    <scope>NUCLEOTIDE SEQUENCE [LARGE SCALE GENOMIC DNA]</scope>
    <source>
        <strain evidence="3">Rf_01</strain>
        <tissue evidence="3">Aerial parts of the thallus</tissue>
    </source>
</reference>
<name>A0ABD1XR01_9MARC</name>
<dbReference type="Proteomes" id="UP001605036">
    <property type="component" value="Unassembled WGS sequence"/>
</dbReference>
<dbReference type="SUPFAM" id="SSF54695">
    <property type="entry name" value="POZ domain"/>
    <property type="match status" value="1"/>
</dbReference>
<protein>
    <recommendedName>
        <fullName evidence="2">BTB domain-containing protein</fullName>
    </recommendedName>
</protein>
<keyword evidence="4" id="KW-1185">Reference proteome</keyword>
<comment type="pathway">
    <text evidence="1">Protein modification; protein ubiquitination.</text>
</comment>
<feature type="domain" description="BTB" evidence="2">
    <location>
        <begin position="67"/>
        <end position="137"/>
    </location>
</feature>
<dbReference type="AlphaFoldDB" id="A0ABD1XR01"/>
<dbReference type="SMART" id="SM00225">
    <property type="entry name" value="BTB"/>
    <property type="match status" value="1"/>
</dbReference>
<evidence type="ECO:0000313" key="3">
    <source>
        <dbReference type="EMBL" id="KAL2611346.1"/>
    </source>
</evidence>
<dbReference type="Gene3D" id="3.30.710.10">
    <property type="entry name" value="Potassium Channel Kv1.1, Chain A"/>
    <property type="match status" value="1"/>
</dbReference>
<proteinExistence type="predicted"/>
<comment type="caution">
    <text evidence="3">The sequence shown here is derived from an EMBL/GenBank/DDBJ whole genome shotgun (WGS) entry which is preliminary data.</text>
</comment>
<evidence type="ECO:0000313" key="4">
    <source>
        <dbReference type="Proteomes" id="UP001605036"/>
    </source>
</evidence>
<evidence type="ECO:0000256" key="1">
    <source>
        <dbReference type="ARBA" id="ARBA00004906"/>
    </source>
</evidence>
<evidence type="ECO:0000259" key="2">
    <source>
        <dbReference type="PROSITE" id="PS50097"/>
    </source>
</evidence>
<sequence>MGLEDFDLRLETSNGNCGDCKVHERVCLDQSIVETLHKKQKRLGEFEQKVLFLQALEPSPLSADFRGDVTLVGCDEEAVFAHRFILAGKSLVFRKMLDTDANGKDKGNEVVRVDGATSPVLRLVVNYCYTADIRFTEDAPAEKVLEVAHKFGIPGLKAVCESELLTSINKENFCSRLILAHMCEAGDLNAAIAKYIKATFDESYTIVAERLCKPLVLAPIVTELKSDLELIPR</sequence>
<dbReference type="PROSITE" id="PS50097">
    <property type="entry name" value="BTB"/>
    <property type="match status" value="1"/>
</dbReference>
<dbReference type="CDD" id="cd18186">
    <property type="entry name" value="BTB_POZ_ZBTB_KLHL-like"/>
    <property type="match status" value="1"/>
</dbReference>
<organism evidence="3 4">
    <name type="scientific">Riccia fluitans</name>
    <dbReference type="NCBI Taxonomy" id="41844"/>
    <lineage>
        <taxon>Eukaryota</taxon>
        <taxon>Viridiplantae</taxon>
        <taxon>Streptophyta</taxon>
        <taxon>Embryophyta</taxon>
        <taxon>Marchantiophyta</taxon>
        <taxon>Marchantiopsida</taxon>
        <taxon>Marchantiidae</taxon>
        <taxon>Marchantiales</taxon>
        <taxon>Ricciaceae</taxon>
        <taxon>Riccia</taxon>
    </lineage>
</organism>
<dbReference type="InterPro" id="IPR000210">
    <property type="entry name" value="BTB/POZ_dom"/>
</dbReference>
<dbReference type="EMBL" id="JBHFFA010000007">
    <property type="protein sequence ID" value="KAL2611346.1"/>
    <property type="molecule type" value="Genomic_DNA"/>
</dbReference>
<dbReference type="InterPro" id="IPR011333">
    <property type="entry name" value="SKP1/BTB/POZ_sf"/>
</dbReference>
<dbReference type="PANTHER" id="PTHR24413">
    <property type="entry name" value="SPECKLE-TYPE POZ PROTEIN"/>
    <property type="match status" value="1"/>
</dbReference>
<dbReference type="Pfam" id="PF00651">
    <property type="entry name" value="BTB"/>
    <property type="match status" value="1"/>
</dbReference>
<accession>A0ABD1XR01</accession>